<dbReference type="PANTHER" id="PTHR30204:SF97">
    <property type="entry name" value="MERR FAMILY REGULATORY PROTEIN"/>
    <property type="match status" value="1"/>
</dbReference>
<feature type="domain" description="HTH merR-type" evidence="3">
    <location>
        <begin position="8"/>
        <end position="78"/>
    </location>
</feature>
<protein>
    <recommendedName>
        <fullName evidence="7">MerR family transcriptional regulator</fullName>
    </recommendedName>
</protein>
<evidence type="ECO:0000313" key="5">
    <source>
        <dbReference type="EMBL" id="GAA1835036.1"/>
    </source>
</evidence>
<proteinExistence type="predicted"/>
<dbReference type="InterPro" id="IPR009061">
    <property type="entry name" value="DNA-bd_dom_put_sf"/>
</dbReference>
<dbReference type="SUPFAM" id="SSF54593">
    <property type="entry name" value="Glyoxalase/Bleomycin resistance protein/Dihydroxybiphenyl dioxygenase"/>
    <property type="match status" value="1"/>
</dbReference>
<feature type="domain" description="VOC" evidence="4">
    <location>
        <begin position="127"/>
        <end position="240"/>
    </location>
</feature>
<dbReference type="SUPFAM" id="SSF46955">
    <property type="entry name" value="Putative DNA-binding domain"/>
    <property type="match status" value="1"/>
</dbReference>
<dbReference type="InterPro" id="IPR029068">
    <property type="entry name" value="Glyas_Bleomycin-R_OHBP_Dase"/>
</dbReference>
<evidence type="ECO:0000313" key="6">
    <source>
        <dbReference type="Proteomes" id="UP001500218"/>
    </source>
</evidence>
<evidence type="ECO:0000259" key="4">
    <source>
        <dbReference type="PROSITE" id="PS51819"/>
    </source>
</evidence>
<feature type="coiled-coil region" evidence="2">
    <location>
        <begin position="90"/>
        <end position="117"/>
    </location>
</feature>
<dbReference type="PROSITE" id="PS51819">
    <property type="entry name" value="VOC"/>
    <property type="match status" value="1"/>
</dbReference>
<dbReference type="PROSITE" id="PS50937">
    <property type="entry name" value="HTH_MERR_2"/>
    <property type="match status" value="1"/>
</dbReference>
<keyword evidence="6" id="KW-1185">Reference proteome</keyword>
<dbReference type="PANTHER" id="PTHR30204">
    <property type="entry name" value="REDOX-CYCLING DRUG-SENSING TRANSCRIPTIONAL ACTIVATOR SOXR"/>
    <property type="match status" value="1"/>
</dbReference>
<gene>
    <name evidence="5" type="ORF">GCM10009682_61570</name>
</gene>
<dbReference type="InterPro" id="IPR000551">
    <property type="entry name" value="MerR-type_HTH_dom"/>
</dbReference>
<dbReference type="Gene3D" id="3.10.180.10">
    <property type="entry name" value="2,3-Dihydroxybiphenyl 1,2-Dioxygenase, domain 1"/>
    <property type="match status" value="1"/>
</dbReference>
<dbReference type="InterPro" id="IPR047057">
    <property type="entry name" value="MerR_fam"/>
</dbReference>
<evidence type="ECO:0000259" key="3">
    <source>
        <dbReference type="PROSITE" id="PS50937"/>
    </source>
</evidence>
<dbReference type="Proteomes" id="UP001500218">
    <property type="component" value="Unassembled WGS sequence"/>
</dbReference>
<dbReference type="EMBL" id="BAAALT010000287">
    <property type="protein sequence ID" value="GAA1835036.1"/>
    <property type="molecule type" value="Genomic_DNA"/>
</dbReference>
<dbReference type="Pfam" id="PF00903">
    <property type="entry name" value="Glyoxalase"/>
    <property type="match status" value="1"/>
</dbReference>
<keyword evidence="2" id="KW-0175">Coiled coil</keyword>
<evidence type="ECO:0000256" key="2">
    <source>
        <dbReference type="SAM" id="Coils"/>
    </source>
</evidence>
<organism evidence="5 6">
    <name type="scientific">Luedemannella flava</name>
    <dbReference type="NCBI Taxonomy" id="349316"/>
    <lineage>
        <taxon>Bacteria</taxon>
        <taxon>Bacillati</taxon>
        <taxon>Actinomycetota</taxon>
        <taxon>Actinomycetes</taxon>
        <taxon>Micromonosporales</taxon>
        <taxon>Micromonosporaceae</taxon>
        <taxon>Luedemannella</taxon>
    </lineage>
</organism>
<comment type="caution">
    <text evidence="5">The sequence shown here is derived from an EMBL/GenBank/DDBJ whole genome shotgun (WGS) entry which is preliminary data.</text>
</comment>
<evidence type="ECO:0000256" key="1">
    <source>
        <dbReference type="ARBA" id="ARBA00023125"/>
    </source>
</evidence>
<dbReference type="Pfam" id="PF13411">
    <property type="entry name" value="MerR_1"/>
    <property type="match status" value="1"/>
</dbReference>
<keyword evidence="1" id="KW-0238">DNA-binding</keyword>
<sequence>MSVSDEPLLNIGGFALLTGLTVTALRHYDEVGVLRPASVDPVTGYRRYRPGQVDQGRLIAALRRVDLPVEAMREALAGPAGPAPALDAHRSRLTARVEELTRMIEEVDRHLDRLTEGVAVASLKGSRIAQVTIRATDHAALVAFYEAAFDATYNAEIGSFEFGTWPDDAFFLLTVADAETHPGPDGPARFGLLVDDLDAAHRRALAAGGTEIYPPVKLRWKPRSSGVGDPSGNHIDLYQG</sequence>
<evidence type="ECO:0008006" key="7">
    <source>
        <dbReference type="Google" id="ProtNLM"/>
    </source>
</evidence>
<accession>A0ABN2MTM9</accession>
<dbReference type="InterPro" id="IPR004360">
    <property type="entry name" value="Glyas_Fos-R_dOase_dom"/>
</dbReference>
<dbReference type="PROSITE" id="PS00552">
    <property type="entry name" value="HTH_MERR_1"/>
    <property type="match status" value="1"/>
</dbReference>
<dbReference type="InterPro" id="IPR037523">
    <property type="entry name" value="VOC_core"/>
</dbReference>
<dbReference type="SMART" id="SM00422">
    <property type="entry name" value="HTH_MERR"/>
    <property type="match status" value="1"/>
</dbReference>
<reference evidence="5 6" key="1">
    <citation type="journal article" date="2019" name="Int. J. Syst. Evol. Microbiol.">
        <title>The Global Catalogue of Microorganisms (GCM) 10K type strain sequencing project: providing services to taxonomists for standard genome sequencing and annotation.</title>
        <authorList>
            <consortium name="The Broad Institute Genomics Platform"/>
            <consortium name="The Broad Institute Genome Sequencing Center for Infectious Disease"/>
            <person name="Wu L."/>
            <person name="Ma J."/>
        </authorList>
    </citation>
    <scope>NUCLEOTIDE SEQUENCE [LARGE SCALE GENOMIC DNA]</scope>
    <source>
        <strain evidence="5 6">JCM 13250</strain>
    </source>
</reference>
<dbReference type="Gene3D" id="1.10.1660.10">
    <property type="match status" value="1"/>
</dbReference>
<name>A0ABN2MTM9_9ACTN</name>